<dbReference type="AlphaFoldDB" id="A0A2A2CYX9"/>
<dbReference type="EMBL" id="NSJV01000562">
    <property type="protein sequence ID" value="PAU45418.1"/>
    <property type="molecule type" value="Genomic_DNA"/>
</dbReference>
<name>A0A2A2CYX9_9ACTN</name>
<evidence type="ECO:0000256" key="1">
    <source>
        <dbReference type="SAM" id="MobiDB-lite"/>
    </source>
</evidence>
<keyword evidence="3" id="KW-1185">Reference proteome</keyword>
<proteinExistence type="predicted"/>
<dbReference type="RefSeq" id="WP_095584008.1">
    <property type="nucleotide sequence ID" value="NZ_JAJQQQ010000012.1"/>
</dbReference>
<feature type="region of interest" description="Disordered" evidence="1">
    <location>
        <begin position="1"/>
        <end position="21"/>
    </location>
</feature>
<comment type="caution">
    <text evidence="2">The sequence shown here is derived from an EMBL/GenBank/DDBJ whole genome shotgun (WGS) entry which is preliminary data.</text>
</comment>
<gene>
    <name evidence="2" type="ORF">CK936_29520</name>
</gene>
<accession>A0A2A2CYX9</accession>
<sequence>MTVRSAWLQNRSDADGGQTRVDTRLAPTGTAVPQGPLASRDGVIPGSADGKNVISGLTVVKSGNMTAQVTPGRALIQGSETAGAYPVVVTDYENLTFADGDPANPRIDLVVLRVYDQQQDAGTASRAVVEIVKGTPAAAPVAPAAPLASIALYAVTVPVAASAGNGGINWNTGLVDRRRATVAAGGIVPFAGGTTFAGAYPGQYRDAGNGLERWNGTGWSPYPAPAVWSDYTPVWRAEIGAVQPAVGNGLLAGSATKIGTTVHVRIYLKIGTTTNLAAQDANANWSFSLPYTPAATPWKLDGRFINALGYDSSTTGNPRMWSGTAMLSAANGGVVRSIQDSVGATDGKPAIWDKTAPYAWKAGDVLTLWGTYESAS</sequence>
<organism evidence="2 3">
    <name type="scientific">Streptomyces albireticuli</name>
    <dbReference type="NCBI Taxonomy" id="1940"/>
    <lineage>
        <taxon>Bacteria</taxon>
        <taxon>Bacillati</taxon>
        <taxon>Actinomycetota</taxon>
        <taxon>Actinomycetes</taxon>
        <taxon>Kitasatosporales</taxon>
        <taxon>Streptomycetaceae</taxon>
        <taxon>Streptomyces</taxon>
    </lineage>
</organism>
<reference evidence="2 3" key="1">
    <citation type="submission" date="2017-08" db="EMBL/GenBank/DDBJ databases">
        <title>Genome sequence of Streptomyces albireticuli NRRL B-1670.</title>
        <authorList>
            <person name="Graham D.E."/>
            <person name="Mahan K.M."/>
            <person name="Klingeman D.M."/>
            <person name="Hettich R.L."/>
            <person name="Parry R.J."/>
            <person name="Spain J.C."/>
        </authorList>
    </citation>
    <scope>NUCLEOTIDE SEQUENCE [LARGE SCALE GENOMIC DNA]</scope>
    <source>
        <strain evidence="2 3">NRRL B-1670</strain>
    </source>
</reference>
<dbReference type="Proteomes" id="UP000218944">
    <property type="component" value="Unassembled WGS sequence"/>
</dbReference>
<protein>
    <submittedName>
        <fullName evidence="2">Uncharacterized protein</fullName>
    </submittedName>
</protein>
<evidence type="ECO:0000313" key="3">
    <source>
        <dbReference type="Proteomes" id="UP000218944"/>
    </source>
</evidence>
<evidence type="ECO:0000313" key="2">
    <source>
        <dbReference type="EMBL" id="PAU45418.1"/>
    </source>
</evidence>